<keyword evidence="9" id="KW-0067">ATP-binding</keyword>
<feature type="domain" description="Helicase ATP-binding" evidence="15">
    <location>
        <begin position="261"/>
        <end position="429"/>
    </location>
</feature>
<keyword evidence="10" id="KW-0234">DNA repair</keyword>
<feature type="compositionally biased region" description="Basic residues" evidence="14">
    <location>
        <begin position="808"/>
        <end position="818"/>
    </location>
</feature>
<dbReference type="eggNOG" id="KOG0354">
    <property type="taxonomic scope" value="Eukaryota"/>
</dbReference>
<keyword evidence="7" id="KW-0378">Hydrolase</keyword>
<evidence type="ECO:0000256" key="2">
    <source>
        <dbReference type="ARBA" id="ARBA00004123"/>
    </source>
</evidence>
<feature type="region of interest" description="Disordered" evidence="14">
    <location>
        <begin position="804"/>
        <end position="823"/>
    </location>
</feature>
<dbReference type="AlphaFoldDB" id="U1HEQ2"/>
<protein>
    <recommendedName>
        <fullName evidence="13">ATP-dependent DNA helicase</fullName>
        <ecNumber evidence="13">3.6.4.12</ecNumber>
    </recommendedName>
</protein>
<organism evidence="17 18">
    <name type="scientific">Endocarpon pusillum (strain Z07020 / HMAS-L-300199)</name>
    <name type="common">Lichen-forming fungus</name>
    <dbReference type="NCBI Taxonomy" id="1263415"/>
    <lineage>
        <taxon>Eukaryota</taxon>
        <taxon>Fungi</taxon>
        <taxon>Dikarya</taxon>
        <taxon>Ascomycota</taxon>
        <taxon>Pezizomycotina</taxon>
        <taxon>Eurotiomycetes</taxon>
        <taxon>Chaetothyriomycetidae</taxon>
        <taxon>Verrucariales</taxon>
        <taxon>Verrucariaceae</taxon>
        <taxon>Endocarpon</taxon>
    </lineage>
</organism>
<evidence type="ECO:0000256" key="1">
    <source>
        <dbReference type="ARBA" id="ARBA00003813"/>
    </source>
</evidence>
<evidence type="ECO:0000256" key="12">
    <source>
        <dbReference type="ARBA" id="ARBA00047995"/>
    </source>
</evidence>
<dbReference type="FunFam" id="3.40.50.300:FF:000861">
    <property type="entry name" value="Fanconi anemia, complementation group M"/>
    <property type="match status" value="1"/>
</dbReference>
<comment type="catalytic activity">
    <reaction evidence="12 13">
        <text>ATP + H2O = ADP + phosphate + H(+)</text>
        <dbReference type="Rhea" id="RHEA:13065"/>
        <dbReference type="ChEBI" id="CHEBI:15377"/>
        <dbReference type="ChEBI" id="CHEBI:15378"/>
        <dbReference type="ChEBI" id="CHEBI:30616"/>
        <dbReference type="ChEBI" id="CHEBI:43474"/>
        <dbReference type="ChEBI" id="CHEBI:456216"/>
        <dbReference type="EC" id="3.6.4.12"/>
    </reaction>
</comment>
<evidence type="ECO:0000256" key="7">
    <source>
        <dbReference type="ARBA" id="ARBA00022801"/>
    </source>
</evidence>
<feature type="compositionally biased region" description="Low complexity" evidence="14">
    <location>
        <begin position="122"/>
        <end position="141"/>
    </location>
</feature>
<keyword evidence="5" id="KW-0547">Nucleotide-binding</keyword>
<dbReference type="EMBL" id="KE721515">
    <property type="protein sequence ID" value="ERF68545.1"/>
    <property type="molecule type" value="Genomic_DNA"/>
</dbReference>
<dbReference type="Gene3D" id="1.20.1320.20">
    <property type="entry name" value="hef helicase domain"/>
    <property type="match status" value="1"/>
</dbReference>
<dbReference type="PROSITE" id="PS51192">
    <property type="entry name" value="HELICASE_ATP_BIND_1"/>
    <property type="match status" value="1"/>
</dbReference>
<dbReference type="InterPro" id="IPR014001">
    <property type="entry name" value="Helicase_ATP-bd"/>
</dbReference>
<feature type="region of interest" description="Disordered" evidence="14">
    <location>
        <begin position="1"/>
        <end position="77"/>
    </location>
</feature>
<dbReference type="InterPro" id="IPR006935">
    <property type="entry name" value="Helicase/UvrB_N"/>
</dbReference>
<comment type="function">
    <text evidence="1 13">ATP-dependent DNA helicase involved in DNA damage repair by homologous recombination and in genome maintenance. Capable of unwinding D-loops. Plays a role in limiting crossover recombinants during mitotic DNA double-strand break (DSB) repair. Component of a FANCM-MHF complex which promotes gene conversion at blocked replication forks, probably by reversal of the stalled fork.</text>
</comment>
<feature type="compositionally biased region" description="Low complexity" evidence="14">
    <location>
        <begin position="969"/>
        <end position="984"/>
    </location>
</feature>
<evidence type="ECO:0000256" key="9">
    <source>
        <dbReference type="ARBA" id="ARBA00022840"/>
    </source>
</evidence>
<evidence type="ECO:0000256" key="4">
    <source>
        <dbReference type="ARBA" id="ARBA00011390"/>
    </source>
</evidence>
<proteinExistence type="inferred from homology"/>
<evidence type="ECO:0000259" key="16">
    <source>
        <dbReference type="PROSITE" id="PS51194"/>
    </source>
</evidence>
<keyword evidence="6" id="KW-0227">DNA damage</keyword>
<dbReference type="CDD" id="cd18033">
    <property type="entry name" value="DEXDc_FANCM"/>
    <property type="match status" value="1"/>
</dbReference>
<keyword evidence="8" id="KW-0347">Helicase</keyword>
<dbReference type="InterPro" id="IPR044749">
    <property type="entry name" value="FANCM_DEXDc"/>
</dbReference>
<dbReference type="SUPFAM" id="SSF52540">
    <property type="entry name" value="P-loop containing nucleoside triphosphate hydrolases"/>
    <property type="match status" value="1"/>
</dbReference>
<dbReference type="Proteomes" id="UP000019373">
    <property type="component" value="Unassembled WGS sequence"/>
</dbReference>
<evidence type="ECO:0000256" key="14">
    <source>
        <dbReference type="SAM" id="MobiDB-lite"/>
    </source>
</evidence>
<dbReference type="PANTHER" id="PTHR14025:SF20">
    <property type="entry name" value="FANCONI ANEMIA GROUP M PROTEIN"/>
    <property type="match status" value="1"/>
</dbReference>
<dbReference type="InterPro" id="IPR027417">
    <property type="entry name" value="P-loop_NTPase"/>
</dbReference>
<evidence type="ECO:0000256" key="10">
    <source>
        <dbReference type="ARBA" id="ARBA00023204"/>
    </source>
</evidence>
<dbReference type="GO" id="GO:0043138">
    <property type="term" value="F:3'-5' DNA helicase activity"/>
    <property type="evidence" value="ECO:0007669"/>
    <property type="project" value="InterPro"/>
</dbReference>
<dbReference type="HOGENOM" id="CLU_002513_0_0_1"/>
<dbReference type="SMART" id="SM00487">
    <property type="entry name" value="DEXDc"/>
    <property type="match status" value="1"/>
</dbReference>
<reference evidence="18" key="1">
    <citation type="journal article" date="2014" name="BMC Genomics">
        <title>Genome characteristics reveal the impact of lichenization on lichen-forming fungus Endocarpon pusillum Hedwig (Verrucariales, Ascomycota).</title>
        <authorList>
            <person name="Wang Y.-Y."/>
            <person name="Liu B."/>
            <person name="Zhang X.-Y."/>
            <person name="Zhou Q.-M."/>
            <person name="Zhang T."/>
            <person name="Li H."/>
            <person name="Yu Y.-F."/>
            <person name="Zhang X.-L."/>
            <person name="Hao X.-Y."/>
            <person name="Wang M."/>
            <person name="Wang L."/>
            <person name="Wei J.-C."/>
        </authorList>
    </citation>
    <scope>NUCLEOTIDE SEQUENCE [LARGE SCALE GENOMIC DNA]</scope>
    <source>
        <strain evidence="18">Z07020 / HMAS-L-300199</strain>
    </source>
</reference>
<evidence type="ECO:0000313" key="18">
    <source>
        <dbReference type="Proteomes" id="UP000019373"/>
    </source>
</evidence>
<evidence type="ECO:0000256" key="11">
    <source>
        <dbReference type="ARBA" id="ARBA00023242"/>
    </source>
</evidence>
<feature type="compositionally biased region" description="Low complexity" evidence="14">
    <location>
        <begin position="31"/>
        <end position="42"/>
    </location>
</feature>
<dbReference type="PROSITE" id="PS51194">
    <property type="entry name" value="HELICASE_CTER"/>
    <property type="match status" value="1"/>
</dbReference>
<dbReference type="OrthoDB" id="164902at2759"/>
<evidence type="ECO:0000256" key="13">
    <source>
        <dbReference type="RuleBase" id="RU367027"/>
    </source>
</evidence>
<keyword evidence="18" id="KW-1185">Reference proteome</keyword>
<dbReference type="Pfam" id="PF04851">
    <property type="entry name" value="ResIII"/>
    <property type="match status" value="1"/>
</dbReference>
<feature type="compositionally biased region" description="Polar residues" evidence="14">
    <location>
        <begin position="90"/>
        <end position="103"/>
    </location>
</feature>
<dbReference type="GO" id="GO:0009378">
    <property type="term" value="F:four-way junction helicase activity"/>
    <property type="evidence" value="ECO:0007669"/>
    <property type="project" value="TreeGrafter"/>
</dbReference>
<evidence type="ECO:0000259" key="15">
    <source>
        <dbReference type="PROSITE" id="PS51192"/>
    </source>
</evidence>
<dbReference type="InterPro" id="IPR001650">
    <property type="entry name" value="Helicase_C-like"/>
</dbReference>
<dbReference type="GeneID" id="19239598"/>
<comment type="similarity">
    <text evidence="3 13">Belongs to the DEAD box helicase family. DEAH subfamily. FANCM sub-subfamily.</text>
</comment>
<dbReference type="InterPro" id="IPR039686">
    <property type="entry name" value="FANCM/Mph1-like_ID"/>
</dbReference>
<evidence type="ECO:0000256" key="5">
    <source>
        <dbReference type="ARBA" id="ARBA00022741"/>
    </source>
</evidence>
<dbReference type="EC" id="3.6.4.12" evidence="13"/>
<comment type="subcellular location">
    <subcellularLocation>
        <location evidence="2 13">Nucleus</location>
    </subcellularLocation>
</comment>
<comment type="subunit">
    <text evidence="4 13">Interacts with the MHF histone-fold complex to form the FANCM-MHF complex.</text>
</comment>
<dbReference type="GO" id="GO:0045003">
    <property type="term" value="P:double-strand break repair via synthesis-dependent strand annealing"/>
    <property type="evidence" value="ECO:0007669"/>
    <property type="project" value="TreeGrafter"/>
</dbReference>
<dbReference type="GO" id="GO:0005634">
    <property type="term" value="C:nucleus"/>
    <property type="evidence" value="ECO:0007669"/>
    <property type="project" value="UniProtKB-SubCell"/>
</dbReference>
<feature type="region of interest" description="Disordered" evidence="14">
    <location>
        <begin position="967"/>
        <end position="994"/>
    </location>
</feature>
<feature type="region of interest" description="Disordered" evidence="14">
    <location>
        <begin position="1011"/>
        <end position="1039"/>
    </location>
</feature>
<dbReference type="GO" id="GO:0016887">
    <property type="term" value="F:ATP hydrolysis activity"/>
    <property type="evidence" value="ECO:0007669"/>
    <property type="project" value="RHEA"/>
</dbReference>
<dbReference type="SMART" id="SM00490">
    <property type="entry name" value="HELICc"/>
    <property type="match status" value="1"/>
</dbReference>
<dbReference type="GO" id="GO:0005524">
    <property type="term" value="F:ATP binding"/>
    <property type="evidence" value="ECO:0007669"/>
    <property type="project" value="UniProtKB-UniRule"/>
</dbReference>
<evidence type="ECO:0000256" key="6">
    <source>
        <dbReference type="ARBA" id="ARBA00022763"/>
    </source>
</evidence>
<dbReference type="Pfam" id="PF00271">
    <property type="entry name" value="Helicase_C"/>
    <property type="match status" value="1"/>
</dbReference>
<evidence type="ECO:0000313" key="17">
    <source>
        <dbReference type="EMBL" id="ERF68545.1"/>
    </source>
</evidence>
<keyword evidence="11" id="KW-0539">Nucleus</keyword>
<gene>
    <name evidence="17" type="ORF">EPUS_04643</name>
</gene>
<evidence type="ECO:0000256" key="3">
    <source>
        <dbReference type="ARBA" id="ARBA00009889"/>
    </source>
</evidence>
<accession>U1HEQ2</accession>
<dbReference type="PANTHER" id="PTHR14025">
    <property type="entry name" value="FANCONI ANEMIA GROUP M FANCM FAMILY MEMBER"/>
    <property type="match status" value="1"/>
</dbReference>
<feature type="domain" description="Helicase C-terminal" evidence="16">
    <location>
        <begin position="605"/>
        <end position="776"/>
    </location>
</feature>
<dbReference type="CDD" id="cd18801">
    <property type="entry name" value="SF2_C_FANCM_Hef"/>
    <property type="match status" value="1"/>
</dbReference>
<feature type="region of interest" description="Disordered" evidence="14">
    <location>
        <begin position="1064"/>
        <end position="1088"/>
    </location>
</feature>
<feature type="compositionally biased region" description="Acidic residues" evidence="14">
    <location>
        <begin position="57"/>
        <end position="66"/>
    </location>
</feature>
<dbReference type="GO" id="GO:0036297">
    <property type="term" value="P:interstrand cross-link repair"/>
    <property type="evidence" value="ECO:0007669"/>
    <property type="project" value="UniProtKB-ARBA"/>
</dbReference>
<dbReference type="OMA" id="FMMRAIF"/>
<name>U1HEQ2_ENDPU</name>
<dbReference type="CDD" id="cd12091">
    <property type="entry name" value="FANCM_ID"/>
    <property type="match status" value="1"/>
</dbReference>
<dbReference type="GO" id="GO:0000400">
    <property type="term" value="F:four-way junction DNA binding"/>
    <property type="evidence" value="ECO:0007669"/>
    <property type="project" value="TreeGrafter"/>
</dbReference>
<dbReference type="Gene3D" id="3.40.50.300">
    <property type="entry name" value="P-loop containing nucleotide triphosphate hydrolases"/>
    <property type="match status" value="2"/>
</dbReference>
<feature type="region of interest" description="Disordered" evidence="14">
    <location>
        <begin position="89"/>
        <end position="151"/>
    </location>
</feature>
<evidence type="ECO:0000256" key="8">
    <source>
        <dbReference type="ARBA" id="ARBA00022806"/>
    </source>
</evidence>
<dbReference type="RefSeq" id="XP_007805771.1">
    <property type="nucleotide sequence ID" value="XM_007807580.1"/>
</dbReference>
<sequence length="1088" mass="121113">MGHLLERHPKRRRINQRENSSTASLADGKSSKNSSGESGSESNEYDLPPGESLYGADVDDDGEEVASSEQDRLPKHAINLSAYCKPPGNTFVTQLTQPASSPSRVRGPRWRKKSPTSPSPSPTSTALPAQAVQSAPAAEAPQPSPNDDGFDEDELALAAALSSLDDLEDLSRERLSPKTSAATVSHRKPPPLPNTASFRQTTLFGQHENQAPASTTQGRIHNWPLANRVEPPTHHKLNHEAAKMWIYPTNLGNIRDYQYNIVQRGLFHNLLVALPTGLGKTFIAATIMLNWFRWTVDAQIVFVAPTKPLVSQQVEACFGIVGIPRSETTMLTGNIQPAIRAEEWQTKRVFFMTPQTLIHDLKTGICEPKKLVLLVVDEAHRATGNYAYVEVVRFLRRFNSSFRVLALTATPGASVEAVQNVIDGLDIARVEIRTEESLDICQFVHSRNIDIKLFENSEELSMSLDLFSRALQPVLNQLVSLNAYWGRDPSNLTAYGLTMARKRWMGSDAAKKGGFALKGKANAIFNVLASLAHAIELLKFHGIGPFYRNLLNFQTSTSDGTNNGKYAKEIAKNEHFRKLVNRLQAWVSNPDFVGHPKLSYLKTVVLNHFMDAGEGHGMADGRPPSDTRIMIFVHYRDSAEEVTRVLKRHEPMIRPHVFVGQTGAKTSEGMDQKTQLDVIEKFKKGTYNTIVATSIGEEGLDIGEVDLIVCYDSSASPIRMLQRMGRTGRKRAGNIVLLLMKGKEEDSYTKAKDNYEKMQQMIASGDRFVFHDDRSARIIPKEINPVADKRQVDIPLENSQIELPEPRKRSRATKRPPKKFYMPDGVQTGFVQASLIHGKTAKARKATQREVVEPEVARLPSLENVLLSEKEELELDQRYCNVGGSTPQYVQRPRFDAFPALQRKIRPTSEVGHSRVTVNLVKCLDTVQRPLDHVPSFGTLADFRKGSTVSSGAQEWVSNVKCFPKASHRSLSSSSPAPPCGAMSKNKDSSNSRLAWHHHHQLPTDALANALSEQQGSHAHQDPPFYVSQRSNTDHNVTDDELPDVVSLVSDKKHGCKMAFPVEEVSPTKTPVRQRRKRQRVLQESDDE</sequence>
<feature type="region of interest" description="Disordered" evidence="14">
    <location>
        <begin position="174"/>
        <end position="193"/>
    </location>
</feature>